<dbReference type="EMBL" id="WIXP02000010">
    <property type="protein sequence ID" value="KAF6204434.1"/>
    <property type="molecule type" value="Genomic_DNA"/>
</dbReference>
<organism evidence="3 4">
    <name type="scientific">Apolygus lucorum</name>
    <name type="common">Small green plant bug</name>
    <name type="synonym">Lygocoris lucorum</name>
    <dbReference type="NCBI Taxonomy" id="248454"/>
    <lineage>
        <taxon>Eukaryota</taxon>
        <taxon>Metazoa</taxon>
        <taxon>Ecdysozoa</taxon>
        <taxon>Arthropoda</taxon>
        <taxon>Hexapoda</taxon>
        <taxon>Insecta</taxon>
        <taxon>Pterygota</taxon>
        <taxon>Neoptera</taxon>
        <taxon>Paraneoptera</taxon>
        <taxon>Hemiptera</taxon>
        <taxon>Heteroptera</taxon>
        <taxon>Panheteroptera</taxon>
        <taxon>Cimicomorpha</taxon>
        <taxon>Miridae</taxon>
        <taxon>Mirini</taxon>
        <taxon>Apolygus</taxon>
    </lineage>
</organism>
<name>A0A8S9X7G3_APOLU</name>
<evidence type="ECO:0000313" key="4">
    <source>
        <dbReference type="Proteomes" id="UP000466442"/>
    </source>
</evidence>
<evidence type="ECO:0000313" key="3">
    <source>
        <dbReference type="EMBL" id="KAF6204434.1"/>
    </source>
</evidence>
<dbReference type="AlphaFoldDB" id="A0A8S9X7G3"/>
<dbReference type="InterPro" id="IPR029526">
    <property type="entry name" value="PGBD"/>
</dbReference>
<feature type="region of interest" description="Disordered" evidence="1">
    <location>
        <begin position="24"/>
        <end position="76"/>
    </location>
</feature>
<keyword evidence="4" id="KW-1185">Reference proteome</keyword>
<feature type="region of interest" description="Disordered" evidence="1">
    <location>
        <begin position="201"/>
        <end position="282"/>
    </location>
</feature>
<comment type="caution">
    <text evidence="3">The sequence shown here is derived from an EMBL/GenBank/DDBJ whole genome shotgun (WGS) entry which is preliminary data.</text>
</comment>
<evidence type="ECO:0000259" key="2">
    <source>
        <dbReference type="Pfam" id="PF13843"/>
    </source>
</evidence>
<feature type="compositionally biased region" description="Acidic residues" evidence="1">
    <location>
        <begin position="55"/>
        <end position="76"/>
    </location>
</feature>
<dbReference type="Pfam" id="PF13843">
    <property type="entry name" value="DDE_Tnp_1_7"/>
    <property type="match status" value="1"/>
</dbReference>
<accession>A0A8S9X7G3</accession>
<evidence type="ECO:0000256" key="1">
    <source>
        <dbReference type="SAM" id="MobiDB-lite"/>
    </source>
</evidence>
<protein>
    <recommendedName>
        <fullName evidence="2">PiggyBac transposable element-derived protein domain-containing protein</fullName>
    </recommendedName>
</protein>
<dbReference type="Proteomes" id="UP000466442">
    <property type="component" value="Unassembled WGS sequence"/>
</dbReference>
<gene>
    <name evidence="3" type="ORF">GE061_002775</name>
</gene>
<sequence>MASRRRIFDLNDSGDVNLIRRALLEEDEGEPDLDGFQSSDEEEGEEEVEVRLGDSESEEDEDEDMMDQEPGEDDGDYFTAFRKKRNTVIDFWRWKKTPLRLKRGKQNTLRGKMGVVTGDACEARIPSEAWEQLIDLSMLELIVRYTNQYIEIHQRPKYKRERDARLTDVIEIKALFGLLYLAGRLRAHRLNSLDLWDNKGHDPANQLATPDNPTPSTSNANADETSPSITITAHANTDGNTHNTPDVEAARGEVPQHRRQLRIPLISSESATDAQTTDKKRKSGCGDVIFSLFRTTVDNGVFLTEKNGNGS</sequence>
<dbReference type="OrthoDB" id="6629501at2759"/>
<feature type="compositionally biased region" description="Polar residues" evidence="1">
    <location>
        <begin position="206"/>
        <end position="244"/>
    </location>
</feature>
<feature type="compositionally biased region" description="Acidic residues" evidence="1">
    <location>
        <begin position="25"/>
        <end position="48"/>
    </location>
</feature>
<proteinExistence type="predicted"/>
<reference evidence="3" key="1">
    <citation type="journal article" date="2021" name="Mol. Ecol. Resour.">
        <title>Apolygus lucorum genome provides insights into omnivorousness and mesophyll feeding.</title>
        <authorList>
            <person name="Liu Y."/>
            <person name="Liu H."/>
            <person name="Wang H."/>
            <person name="Huang T."/>
            <person name="Liu B."/>
            <person name="Yang B."/>
            <person name="Yin L."/>
            <person name="Li B."/>
            <person name="Zhang Y."/>
            <person name="Zhang S."/>
            <person name="Jiang F."/>
            <person name="Zhang X."/>
            <person name="Ren Y."/>
            <person name="Wang B."/>
            <person name="Wang S."/>
            <person name="Lu Y."/>
            <person name="Wu K."/>
            <person name="Fan W."/>
            <person name="Wang G."/>
        </authorList>
    </citation>
    <scope>NUCLEOTIDE SEQUENCE</scope>
    <source>
        <strain evidence="3">12Hb</strain>
    </source>
</reference>
<feature type="domain" description="PiggyBac transposable element-derived protein" evidence="2">
    <location>
        <begin position="126"/>
        <end position="201"/>
    </location>
</feature>